<dbReference type="Proteomes" id="UP000199512">
    <property type="component" value="Unassembled WGS sequence"/>
</dbReference>
<evidence type="ECO:0000313" key="2">
    <source>
        <dbReference type="EMBL" id="SEN28827.1"/>
    </source>
</evidence>
<accession>A0A1H8FC83</accession>
<name>A0A1H8FC83_9FIRM</name>
<feature type="transmembrane region" description="Helical" evidence="1">
    <location>
        <begin position="156"/>
        <end position="175"/>
    </location>
</feature>
<proteinExistence type="predicted"/>
<feature type="transmembrane region" description="Helical" evidence="1">
    <location>
        <begin position="33"/>
        <end position="55"/>
    </location>
</feature>
<evidence type="ECO:0000313" key="3">
    <source>
        <dbReference type="Proteomes" id="UP000199512"/>
    </source>
</evidence>
<dbReference type="EMBL" id="FODF01000002">
    <property type="protein sequence ID" value="SEN28827.1"/>
    <property type="molecule type" value="Genomic_DNA"/>
</dbReference>
<feature type="transmembrane region" description="Helical" evidence="1">
    <location>
        <begin position="215"/>
        <end position="237"/>
    </location>
</feature>
<dbReference type="RefSeq" id="WP_091973898.1">
    <property type="nucleotide sequence ID" value="NZ_CAUWDX010000061.1"/>
</dbReference>
<sequence length="379" mass="43031">MLKNLTSRLPLPVTVLALGWVILGNILKDIIPLLSDICMIISMMLLIITILKIVLSPRGFYKGIKSPAGLSMFSSFSMSLMLISVWMKGFLGKANIYIWIIGVILHTVILIVFTIKYVLNFKIKYVFSSWFLVYSGIGIAAITCNDFGMIVFGRSVLKFTVFVSLLILPFVLARLKIMGSTQAAKPIFSLICVPLGIIVPAMVSINEPASSKVMWAMFIAIQILLLVVIIDMLIHLFMGFYPSWSCYTVAIVISVYSSMYFNKYLAMVKMRNYFVESLLYFEYVLAFVVCSIVLLAYFINTLEDPEVHKKKLHDKAINEKRIREKKIKEKMLAVRNKKYGSKKDSMLEKSNLTKVKTDFGQTKTLFEDDDIDEISDLLD</sequence>
<keyword evidence="1" id="KW-1133">Transmembrane helix</keyword>
<feature type="transmembrane region" description="Helical" evidence="1">
    <location>
        <begin position="9"/>
        <end position="27"/>
    </location>
</feature>
<dbReference type="OrthoDB" id="309023at2"/>
<feature type="transmembrane region" description="Helical" evidence="1">
    <location>
        <begin position="67"/>
        <end position="90"/>
    </location>
</feature>
<dbReference type="PANTHER" id="PTHR37955:SF1">
    <property type="entry name" value="DEP DOMAIN-CONTAINING PROTEIN"/>
    <property type="match status" value="1"/>
</dbReference>
<feature type="transmembrane region" description="Helical" evidence="1">
    <location>
        <begin position="96"/>
        <end position="119"/>
    </location>
</feature>
<dbReference type="Gene3D" id="1.50.10.150">
    <property type="entry name" value="Voltage-dependent anion channel"/>
    <property type="match status" value="1"/>
</dbReference>
<reference evidence="2 3" key="1">
    <citation type="submission" date="2016-10" db="EMBL/GenBank/DDBJ databases">
        <authorList>
            <person name="de Groot N.N."/>
        </authorList>
    </citation>
    <scope>NUCLEOTIDE SEQUENCE [LARGE SCALE GENOMIC DNA]</scope>
    <source>
        <strain evidence="2 3">Calf135</strain>
    </source>
</reference>
<keyword evidence="1" id="KW-0472">Membrane</keyword>
<keyword evidence="1" id="KW-0812">Transmembrane</keyword>
<feature type="transmembrane region" description="Helical" evidence="1">
    <location>
        <begin position="281"/>
        <end position="302"/>
    </location>
</feature>
<keyword evidence="3" id="KW-1185">Reference proteome</keyword>
<gene>
    <name evidence="2" type="ORF">SAMN05216454_10258</name>
</gene>
<dbReference type="AlphaFoldDB" id="A0A1H8FC83"/>
<dbReference type="STRING" id="215200.SAMN05216454_10258"/>
<dbReference type="InterPro" id="IPR052951">
    <property type="entry name" value="Tellurite_res_ion_channel"/>
</dbReference>
<dbReference type="PANTHER" id="PTHR37955">
    <property type="entry name" value="TELLURITE RESISTANCE PROTEIN TEHA"/>
    <property type="match status" value="1"/>
</dbReference>
<protein>
    <submittedName>
        <fullName evidence="2">Exfoliative toxin A/B</fullName>
    </submittedName>
</protein>
<feature type="transmembrane region" description="Helical" evidence="1">
    <location>
        <begin position="244"/>
        <end position="261"/>
    </location>
</feature>
<dbReference type="GO" id="GO:0005886">
    <property type="term" value="C:plasma membrane"/>
    <property type="evidence" value="ECO:0007669"/>
    <property type="project" value="TreeGrafter"/>
</dbReference>
<organism evidence="2 3">
    <name type="scientific">Peptostreptococcus russellii</name>
    <dbReference type="NCBI Taxonomy" id="215200"/>
    <lineage>
        <taxon>Bacteria</taxon>
        <taxon>Bacillati</taxon>
        <taxon>Bacillota</taxon>
        <taxon>Clostridia</taxon>
        <taxon>Peptostreptococcales</taxon>
        <taxon>Peptostreptococcaceae</taxon>
        <taxon>Peptostreptococcus</taxon>
    </lineage>
</organism>
<dbReference type="GO" id="GO:0046583">
    <property type="term" value="F:monoatomic cation efflux transmembrane transporter activity"/>
    <property type="evidence" value="ECO:0007669"/>
    <property type="project" value="TreeGrafter"/>
</dbReference>
<evidence type="ECO:0000256" key="1">
    <source>
        <dbReference type="SAM" id="Phobius"/>
    </source>
</evidence>
<feature type="transmembrane region" description="Helical" evidence="1">
    <location>
        <begin position="131"/>
        <end position="150"/>
    </location>
</feature>
<feature type="transmembrane region" description="Helical" evidence="1">
    <location>
        <begin position="187"/>
        <end position="203"/>
    </location>
</feature>
<dbReference type="InterPro" id="IPR038665">
    <property type="entry name" value="Voltage-dep_anion_channel_sf"/>
</dbReference>